<evidence type="ECO:0000313" key="3">
    <source>
        <dbReference type="Proteomes" id="UP001644719"/>
    </source>
</evidence>
<dbReference type="CDD" id="cd00207">
    <property type="entry name" value="fer2"/>
    <property type="match status" value="1"/>
</dbReference>
<proteinExistence type="predicted"/>
<dbReference type="Proteomes" id="UP001644719">
    <property type="component" value="Unassembled WGS sequence"/>
</dbReference>
<evidence type="ECO:0000313" key="2">
    <source>
        <dbReference type="EMBL" id="NSG85893.1"/>
    </source>
</evidence>
<dbReference type="InterPro" id="IPR041414">
    <property type="entry name" value="Raco-like_middle"/>
</dbReference>
<dbReference type="PANTHER" id="PTHR42895:SF1">
    <property type="entry name" value="IRON-SULFUR CLUSTER PROTEIN"/>
    <property type="match status" value="1"/>
</dbReference>
<dbReference type="InterPro" id="IPR027980">
    <property type="entry name" value="RACo_C"/>
</dbReference>
<dbReference type="PROSITE" id="PS51085">
    <property type="entry name" value="2FE2S_FER_2"/>
    <property type="match status" value="1"/>
</dbReference>
<dbReference type="EMBL" id="JAAITS010000028">
    <property type="protein sequence ID" value="NSG85893.1"/>
    <property type="molecule type" value="Genomic_DNA"/>
</dbReference>
<dbReference type="InterPro" id="IPR001041">
    <property type="entry name" value="2Fe-2S_ferredoxin-type"/>
</dbReference>
<accession>A0ABX2H6Z8</accession>
<name>A0ABX2H6Z8_9FIRM</name>
<evidence type="ECO:0000259" key="1">
    <source>
        <dbReference type="PROSITE" id="PS51085"/>
    </source>
</evidence>
<dbReference type="Gene3D" id="3.10.20.30">
    <property type="match status" value="1"/>
</dbReference>
<dbReference type="InterPro" id="IPR042259">
    <property type="entry name" value="Raco-like_middle_sf"/>
</dbReference>
<keyword evidence="3" id="KW-1185">Reference proteome</keyword>
<feature type="domain" description="2Fe-2S ferredoxin-type" evidence="1">
    <location>
        <begin position="2"/>
        <end position="73"/>
    </location>
</feature>
<dbReference type="Pfam" id="PF00111">
    <property type="entry name" value="Fer2"/>
    <property type="match status" value="1"/>
</dbReference>
<dbReference type="InterPro" id="IPR012675">
    <property type="entry name" value="Beta-grasp_dom_sf"/>
</dbReference>
<comment type="caution">
    <text evidence="2">The sequence shown here is derived from an EMBL/GenBank/DDBJ whole genome shotgun (WGS) entry which is preliminary data.</text>
</comment>
<dbReference type="InterPro" id="IPR052911">
    <property type="entry name" value="Corrinoid_activation_enz"/>
</dbReference>
<reference evidence="2 3" key="1">
    <citation type="journal article" date="2020" name="Cell Host Microbe">
        <title>Functional and Genomic Variation between Human-Derived Isolates of Lachnospiraceae Reveals Inter- and Intra-Species Diversity.</title>
        <authorList>
            <person name="Sorbara M.T."/>
            <person name="Littmann E.R."/>
            <person name="Fontana E."/>
            <person name="Moody T.U."/>
            <person name="Kohout C.E."/>
            <person name="Gjonbalaj M."/>
            <person name="Eaton V."/>
            <person name="Seok R."/>
            <person name="Leiner I.M."/>
            <person name="Pamer E.G."/>
        </authorList>
    </citation>
    <scope>NUCLEOTIDE SEQUENCE [LARGE SCALE GENOMIC DNA]</scope>
    <source>
        <strain evidence="2 3">MSK.17.74</strain>
    </source>
</reference>
<dbReference type="Pfam" id="PF17651">
    <property type="entry name" value="Raco_middle"/>
    <property type="match status" value="2"/>
</dbReference>
<dbReference type="SUPFAM" id="SSF54292">
    <property type="entry name" value="2Fe-2S ferredoxin-like"/>
    <property type="match status" value="1"/>
</dbReference>
<gene>
    <name evidence="2" type="ORF">G5B17_10745</name>
</gene>
<dbReference type="InterPro" id="IPR036010">
    <property type="entry name" value="2Fe-2S_ferredoxin-like_sf"/>
</dbReference>
<dbReference type="Gene3D" id="3.30.420.480">
    <property type="entry name" value="Domain of unknown function (DUF4445)"/>
    <property type="match status" value="1"/>
</dbReference>
<protein>
    <submittedName>
        <fullName evidence="2">DUF4445 domain-containing protein</fullName>
    </submittedName>
</protein>
<dbReference type="Pfam" id="PF14574">
    <property type="entry name" value="RACo_C_ter"/>
    <property type="match status" value="1"/>
</dbReference>
<dbReference type="RefSeq" id="WP_233456001.1">
    <property type="nucleotide sequence ID" value="NZ_JAAIPV010000005.1"/>
</dbReference>
<organism evidence="2 3">
    <name type="scientific">Blautia faecis</name>
    <dbReference type="NCBI Taxonomy" id="871665"/>
    <lineage>
        <taxon>Bacteria</taxon>
        <taxon>Bacillati</taxon>
        <taxon>Bacillota</taxon>
        <taxon>Clostridia</taxon>
        <taxon>Lachnospirales</taxon>
        <taxon>Lachnospiraceae</taxon>
        <taxon>Blautia</taxon>
    </lineage>
</organism>
<sequence>MAKVYFVREEISIEIPVGTSVLEAEIQAGLAPDVPCGGQGTCGKCLVKVDGKPVLACQTKVEKDCQVEIPGKKNRGKILSEGFSRKVNFQPELQVKTVWLEKPETGEKKSEWERLVEDVYGISNNKRTSDVDYGCIKTDVKLAGSLYEKRSFNPEWQVAYTDEEILDLRPIVGVHEDSVHGVNSSGEKGDGIFTAAIDLGTTTIVGYLLDGRTGENLAVESRMNPQMQYGGDVIQRANYALEHGTETLSKCVQKTINKILESLIVKTQKAPKIASGRKKVNDQTVNGKTKSAEWMPGVEDIYQVSLVGNTCMHHLFLGIYPASLAHAPYTPAISQSLTLRAADYGIHIHPKGQLLLLPNIAGYIGADTSGCLLALRQDLKDEITLMLDIGTNTEMILGNKYGLAACSAASGPAFEGAKIQCGMRGLPGAIDHVKYEDGKWQYTTIGGEKPVGLCGSGLIDLVAELLRAGLLEENGILHSGQERSDTFMLVPPQETVFAQCEQNMSEDAQSEKTECLQRNEKNGSGQSRFENDCGVYLTQKDIGEVQLAKAAIAAGIQLLLKKRSIEESQIQTVYLAGGFGNYMSAENAARIGLIPESFVKKVQCVGNIAGEGAKIALLNKNERHEIENAVRNMEFLELAACPEFQDCFVDELGFER</sequence>
<dbReference type="PANTHER" id="PTHR42895">
    <property type="entry name" value="IRON-SULFUR CLUSTER-BINDING PROTEIN-RELATED"/>
    <property type="match status" value="1"/>
</dbReference>